<evidence type="ECO:0000313" key="1">
    <source>
        <dbReference type="EMBL" id="PXX17933.1"/>
    </source>
</evidence>
<gene>
    <name evidence="1" type="ORF">EJ73_02629</name>
</gene>
<dbReference type="Proteomes" id="UP000248314">
    <property type="component" value="Unassembled WGS sequence"/>
</dbReference>
<sequence>MQFRKILKLQITSINRGLIEMRFITSINNYLNPSYNQGARR</sequence>
<dbReference type="AlphaFoldDB" id="A0A318HPJ8"/>
<comment type="caution">
    <text evidence="1">The sequence shown here is derived from an EMBL/GenBank/DDBJ whole genome shotgun (WGS) entry which is preliminary data.</text>
</comment>
<organism evidence="1 2">
    <name type="scientific">Hoylesella shahii DSM 15611 = JCM 12083</name>
    <dbReference type="NCBI Taxonomy" id="1122991"/>
    <lineage>
        <taxon>Bacteria</taxon>
        <taxon>Pseudomonadati</taxon>
        <taxon>Bacteroidota</taxon>
        <taxon>Bacteroidia</taxon>
        <taxon>Bacteroidales</taxon>
        <taxon>Prevotellaceae</taxon>
        <taxon>Hoylesella</taxon>
    </lineage>
</organism>
<accession>A0A318HPJ8</accession>
<keyword evidence="2" id="KW-1185">Reference proteome</keyword>
<reference evidence="1 2" key="1">
    <citation type="submission" date="2018-05" db="EMBL/GenBank/DDBJ databases">
        <title>Genomic Encyclopedia of Type Strains, Phase I: the one thousand microbial genomes (KMG-I) project.</title>
        <authorList>
            <person name="Kyrpides N."/>
        </authorList>
    </citation>
    <scope>NUCLEOTIDE SEQUENCE [LARGE SCALE GENOMIC DNA]</scope>
    <source>
        <strain evidence="1 2">DSM 15611</strain>
    </source>
</reference>
<protein>
    <submittedName>
        <fullName evidence="1">Uncharacterized protein</fullName>
    </submittedName>
</protein>
<name>A0A318HPJ8_9BACT</name>
<dbReference type="EMBL" id="QJJX01000051">
    <property type="protein sequence ID" value="PXX17933.1"/>
    <property type="molecule type" value="Genomic_DNA"/>
</dbReference>
<proteinExistence type="predicted"/>
<evidence type="ECO:0000313" key="2">
    <source>
        <dbReference type="Proteomes" id="UP000248314"/>
    </source>
</evidence>